<proteinExistence type="predicted"/>
<protein>
    <recommendedName>
        <fullName evidence="4">PiggyBac transposable element-derived protein domain-containing protein</fullName>
    </recommendedName>
</protein>
<name>A0A225WRM9_9STRA</name>
<keyword evidence="1" id="KW-0472">Membrane</keyword>
<comment type="caution">
    <text evidence="2">The sequence shown here is derived from an EMBL/GenBank/DDBJ whole genome shotgun (WGS) entry which is preliminary data.</text>
</comment>
<dbReference type="Proteomes" id="UP000198211">
    <property type="component" value="Unassembled WGS sequence"/>
</dbReference>
<keyword evidence="3" id="KW-1185">Reference proteome</keyword>
<organism evidence="2 3">
    <name type="scientific">Phytophthora megakarya</name>
    <dbReference type="NCBI Taxonomy" id="4795"/>
    <lineage>
        <taxon>Eukaryota</taxon>
        <taxon>Sar</taxon>
        <taxon>Stramenopiles</taxon>
        <taxon>Oomycota</taxon>
        <taxon>Peronosporomycetes</taxon>
        <taxon>Peronosporales</taxon>
        <taxon>Peronosporaceae</taxon>
        <taxon>Phytophthora</taxon>
    </lineage>
</organism>
<evidence type="ECO:0008006" key="4">
    <source>
        <dbReference type="Google" id="ProtNLM"/>
    </source>
</evidence>
<accession>A0A225WRM9</accession>
<dbReference type="STRING" id="4795.A0A225WRM9"/>
<sequence>MLPSWSSLNKTRVYMKGKPYNKFEVYVGKKQHISNTGSVDKKSGPAAVVRNLKAAFPDGQEKGFRLIVTDRFYTGVTLAIQLLLMGFYTVGSIVTNRIRFAEA</sequence>
<reference evidence="3" key="1">
    <citation type="submission" date="2017-03" db="EMBL/GenBank/DDBJ databases">
        <title>Phytopthora megakarya and P. palmivora, two closely related causual agents of cacao black pod achieved similar genome size and gene model numbers by different mechanisms.</title>
        <authorList>
            <person name="Ali S."/>
            <person name="Shao J."/>
            <person name="Larry D.J."/>
            <person name="Kronmiller B."/>
            <person name="Shen D."/>
            <person name="Strem M.D."/>
            <person name="Melnick R.L."/>
            <person name="Guiltinan M.J."/>
            <person name="Tyler B.M."/>
            <person name="Meinhardt L.W."/>
            <person name="Bailey B.A."/>
        </authorList>
    </citation>
    <scope>NUCLEOTIDE SEQUENCE [LARGE SCALE GENOMIC DNA]</scope>
    <source>
        <strain evidence="3">zdho120</strain>
    </source>
</reference>
<evidence type="ECO:0000313" key="3">
    <source>
        <dbReference type="Proteomes" id="UP000198211"/>
    </source>
</evidence>
<dbReference type="OrthoDB" id="124126at2759"/>
<dbReference type="AlphaFoldDB" id="A0A225WRM9"/>
<evidence type="ECO:0000313" key="2">
    <source>
        <dbReference type="EMBL" id="OWZ19610.1"/>
    </source>
</evidence>
<gene>
    <name evidence="2" type="ORF">PHMEG_0006105</name>
</gene>
<evidence type="ECO:0000256" key="1">
    <source>
        <dbReference type="SAM" id="Phobius"/>
    </source>
</evidence>
<dbReference type="EMBL" id="NBNE01000421">
    <property type="protein sequence ID" value="OWZ19610.1"/>
    <property type="molecule type" value="Genomic_DNA"/>
</dbReference>
<keyword evidence="1" id="KW-1133">Transmembrane helix</keyword>
<feature type="transmembrane region" description="Helical" evidence="1">
    <location>
        <begin position="72"/>
        <end position="94"/>
    </location>
</feature>
<keyword evidence="1" id="KW-0812">Transmembrane</keyword>